<feature type="region of interest" description="Disordered" evidence="1">
    <location>
        <begin position="47"/>
        <end position="95"/>
    </location>
</feature>
<feature type="compositionally biased region" description="Low complexity" evidence="1">
    <location>
        <begin position="60"/>
        <end position="85"/>
    </location>
</feature>
<evidence type="ECO:0000256" key="1">
    <source>
        <dbReference type="SAM" id="MobiDB-lite"/>
    </source>
</evidence>
<protein>
    <submittedName>
        <fullName evidence="2">Uncharacterized protein</fullName>
    </submittedName>
</protein>
<organism evidence="2 3">
    <name type="scientific">Cymbomonas tetramitiformis</name>
    <dbReference type="NCBI Taxonomy" id="36881"/>
    <lineage>
        <taxon>Eukaryota</taxon>
        <taxon>Viridiplantae</taxon>
        <taxon>Chlorophyta</taxon>
        <taxon>Pyramimonadophyceae</taxon>
        <taxon>Pyramimonadales</taxon>
        <taxon>Pyramimonadaceae</taxon>
        <taxon>Cymbomonas</taxon>
    </lineage>
</organism>
<comment type="caution">
    <text evidence="2">The sequence shown here is derived from an EMBL/GenBank/DDBJ whole genome shotgun (WGS) entry which is preliminary data.</text>
</comment>
<sequence>MGVDGRRDRAFLAKPADGGTSALLTSSEHHMLLEKIKDLTELVQQRYEAAPPVVQRQRDPPQQQRGQRQQQGRRQQQQRGQSPRGFRMGVQSPPAVRYDRIYDRIPEGVIPTHYDTAQRYAAAPSPIDKYTFDATDASVALHCPNPARVQMGNKQSSSIYPGSGG</sequence>
<feature type="compositionally biased region" description="Basic and acidic residues" evidence="1">
    <location>
        <begin position="1"/>
        <end position="11"/>
    </location>
</feature>
<feature type="region of interest" description="Disordered" evidence="1">
    <location>
        <begin position="1"/>
        <end position="22"/>
    </location>
</feature>
<name>A0AAE0EUZ8_9CHLO</name>
<proteinExistence type="predicted"/>
<reference evidence="2 3" key="1">
    <citation type="journal article" date="2015" name="Genome Biol. Evol.">
        <title>Comparative Genomics of a Bacterivorous Green Alga Reveals Evolutionary Causalities and Consequences of Phago-Mixotrophic Mode of Nutrition.</title>
        <authorList>
            <person name="Burns J.A."/>
            <person name="Paasch A."/>
            <person name="Narechania A."/>
            <person name="Kim E."/>
        </authorList>
    </citation>
    <scope>NUCLEOTIDE SEQUENCE [LARGE SCALE GENOMIC DNA]</scope>
    <source>
        <strain evidence="2 3">PLY_AMNH</strain>
    </source>
</reference>
<evidence type="ECO:0000313" key="3">
    <source>
        <dbReference type="Proteomes" id="UP001190700"/>
    </source>
</evidence>
<evidence type="ECO:0000313" key="2">
    <source>
        <dbReference type="EMBL" id="KAK3241823.1"/>
    </source>
</evidence>
<accession>A0AAE0EUZ8</accession>
<dbReference type="Proteomes" id="UP001190700">
    <property type="component" value="Unassembled WGS sequence"/>
</dbReference>
<keyword evidence="3" id="KW-1185">Reference proteome</keyword>
<dbReference type="EMBL" id="LGRX02033301">
    <property type="protein sequence ID" value="KAK3241823.1"/>
    <property type="molecule type" value="Genomic_DNA"/>
</dbReference>
<gene>
    <name evidence="2" type="ORF">CYMTET_48444</name>
</gene>
<dbReference type="AlphaFoldDB" id="A0AAE0EUZ8"/>